<feature type="region of interest" description="Disordered" evidence="1">
    <location>
        <begin position="507"/>
        <end position="571"/>
    </location>
</feature>
<reference evidence="2" key="2">
    <citation type="submission" date="2020-01" db="EMBL/GenBank/DDBJ databases">
        <title>Population-level Yeast Reference Genomes.</title>
        <authorList>
            <person name="Yue J.-X."/>
        </authorList>
    </citation>
    <scope>NUCLEOTIDE SEQUENCE</scope>
    <source>
        <strain evidence="2">CBS432</strain>
    </source>
</reference>
<dbReference type="RefSeq" id="XP_033769440.1">
    <property type="nucleotide sequence ID" value="XM_033913549.1"/>
</dbReference>
<feature type="compositionally biased region" description="Basic and acidic residues" evidence="1">
    <location>
        <begin position="298"/>
        <end position="309"/>
    </location>
</feature>
<dbReference type="OrthoDB" id="2553626at2759"/>
<sequence>MSFDWLNVPGLDLSSGDQAEKRPSNGLGPPSVSFDFGINTAAPHDSSFWDQGSRSHSDTTLSYRNNHPNTGANSATNVNSPQKGDPSHTEVRKLSGGDVYAESPEDMQVPLSLSQNQLTHEEIRTYLRWYNYICLRTHGKLIRLNDVFRFLTNFNLSQKVKDRIVEIFRSCKNALNIGQFFAVLRLVSRAIIYGILPLRRMILEKAPVPKPRPILSSENHEEVYEEVEDDDGSTKAGDQKVDFDSFASLLLTGKTTRKRVRRRIKNSNFKSKKVRFSEHITFQDPPNLNQESLNNNEARKQNTDGKGEDQDFSNDSPLDFTLPMDQLLKRLYKGRQNSGLVSSLPSEQQETEEEKKVLEDMKDSLSHFKQIQTVDSASLPISSAFLQNGNNLPTNNVNSAGIPQQMPLEPLKPTATGSANHLVREEYNQGLHPSDGAIQTGLQPLKPTATGSANYLMRSHMEQPQSIKPSNTPETVVNPGGLQPLKPTATGSANYLMKQHLSPSVNNAVPSMFQPQFTNQSSSPQATGPPFLNSPNITLPQNNQQQPYQGVNSTESKIEPSSISPQHTYSNNVRINNGNIISMPKVEISSALSPQNTLPQHQQSHLLSPQNTIPQHQRSHLISPQNTFTQNQPPILSPQNTYSNNQSTMISPQHTYANNQQQPQHLPPPPPPRAQQQQQQAAIVSPQHTYPNIQKQNNLVPTQTSYANSPSMQSPNFLSPQNAANSYFQSLLSTSPSPNPMPSNASTVNSNNAGNSIGSFQNTNPAMNNSQSRQTYSHQQQQPQQPQQSIYGGQLSQMQQHPGQLHLNNSNIQNQPNKPNYGMLGQQIHQQQQQQQQQQQFPFNTDVNRSNSSDILGNLQSLQQQVDALQIQYSRRP</sequence>
<reference evidence="2" key="1">
    <citation type="journal article" date="2017" name="Nat. Genet.">
        <title>Contrasting evolutionary genome dynamics between domesticated and wild yeasts.</title>
        <authorList>
            <person name="Yue J.X."/>
            <person name="Li J."/>
            <person name="Aigrain L."/>
            <person name="Hallin J."/>
            <person name="Persson K."/>
            <person name="Oliver K."/>
            <person name="Bergstrom A."/>
            <person name="Coupland P."/>
            <person name="Warringer J."/>
            <person name="Lagomarsino M.C."/>
            <person name="Fischer G."/>
            <person name="Durbin R."/>
            <person name="Liti G."/>
        </authorList>
    </citation>
    <scope>NUCLEOTIDE SEQUENCE</scope>
    <source>
        <strain evidence="2">CBS432</strain>
    </source>
</reference>
<feature type="region of interest" description="Disordered" evidence="1">
    <location>
        <begin position="298"/>
        <end position="320"/>
    </location>
</feature>
<name>A0A8B8V096_SACPA</name>
<feature type="compositionally biased region" description="Polar residues" evidence="1">
    <location>
        <begin position="507"/>
        <end position="526"/>
    </location>
</feature>
<proteinExistence type="predicted"/>
<feature type="compositionally biased region" description="Low complexity" evidence="1">
    <location>
        <begin position="779"/>
        <end position="788"/>
    </location>
</feature>
<feature type="region of interest" description="Disordered" evidence="1">
    <location>
        <begin position="592"/>
        <end position="684"/>
    </location>
</feature>
<dbReference type="VEuPathDB" id="FungiDB:SPAR_O04360"/>
<accession>A0A8B8V096</accession>
<feature type="compositionally biased region" description="Polar residues" evidence="1">
    <location>
        <begin position="48"/>
        <end position="82"/>
    </location>
</feature>
<feature type="compositionally biased region" description="Polar residues" evidence="1">
    <location>
        <begin position="592"/>
        <end position="659"/>
    </location>
</feature>
<feature type="region of interest" description="Disordered" evidence="1">
    <location>
        <begin position="460"/>
        <end position="489"/>
    </location>
</feature>
<organism evidence="2">
    <name type="scientific">Saccharomyces paradoxus</name>
    <name type="common">Yeast</name>
    <name type="synonym">Saccharomyces douglasii</name>
    <dbReference type="NCBI Taxonomy" id="27291"/>
    <lineage>
        <taxon>Eukaryota</taxon>
        <taxon>Fungi</taxon>
        <taxon>Dikarya</taxon>
        <taxon>Ascomycota</taxon>
        <taxon>Saccharomycotina</taxon>
        <taxon>Saccharomycetes</taxon>
        <taxon>Saccharomycetales</taxon>
        <taxon>Saccharomycetaceae</taxon>
        <taxon>Saccharomyces</taxon>
    </lineage>
</organism>
<feature type="compositionally biased region" description="Polar residues" evidence="1">
    <location>
        <begin position="462"/>
        <end position="475"/>
    </location>
</feature>
<dbReference type="AlphaFoldDB" id="A0A8B8V096"/>
<feature type="compositionally biased region" description="Low complexity" evidence="1">
    <location>
        <begin position="730"/>
        <end position="747"/>
    </location>
</feature>
<feature type="region of interest" description="Disordered" evidence="1">
    <location>
        <begin position="1"/>
        <end position="92"/>
    </location>
</feature>
<reference evidence="2" key="3">
    <citation type="submission" date="2025-07" db="EMBL/GenBank/DDBJ databases">
        <authorList>
            <consortium name="NCBI Genome Project"/>
        </authorList>
    </citation>
    <scope>NUCLEOTIDE SEQUENCE</scope>
    <source>
        <strain evidence="2">CBS432</strain>
    </source>
</reference>
<feature type="compositionally biased region" description="Low complexity" evidence="1">
    <location>
        <begin position="826"/>
        <end position="840"/>
    </location>
</feature>
<evidence type="ECO:0000313" key="2">
    <source>
        <dbReference type="RefSeq" id="XP_033769440.1"/>
    </source>
</evidence>
<evidence type="ECO:0000256" key="1">
    <source>
        <dbReference type="SAM" id="MobiDB-lite"/>
    </source>
</evidence>
<dbReference type="GeneID" id="54633865"/>
<feature type="compositionally biased region" description="Polar residues" evidence="1">
    <location>
        <begin position="841"/>
        <end position="852"/>
    </location>
</feature>
<protein>
    <submittedName>
        <fullName evidence="2">Scd5p</fullName>
    </submittedName>
</protein>
<gene>
    <name evidence="2" type="primary">SCD5</name>
    <name evidence="2" type="ORF">SPAR_O04360</name>
</gene>
<feature type="region of interest" description="Disordered" evidence="1">
    <location>
        <begin position="702"/>
        <end position="721"/>
    </location>
</feature>
<feature type="compositionally biased region" description="Low complexity" evidence="1">
    <location>
        <begin position="674"/>
        <end position="684"/>
    </location>
</feature>
<feature type="compositionally biased region" description="Polar residues" evidence="1">
    <location>
        <begin position="533"/>
        <end position="571"/>
    </location>
</feature>
<dbReference type="KEGG" id="spao:SPAR_O04360"/>
<reference evidence="2" key="4">
    <citation type="submission" date="2025-08" db="UniProtKB">
        <authorList>
            <consortium name="RefSeq"/>
        </authorList>
    </citation>
    <scope>IDENTIFICATION</scope>
    <source>
        <strain evidence="2">CBS432</strain>
    </source>
</reference>
<feature type="compositionally biased region" description="Polar residues" evidence="1">
    <location>
        <begin position="789"/>
        <end position="818"/>
    </location>
</feature>
<feature type="region of interest" description="Disordered" evidence="1">
    <location>
        <begin position="730"/>
        <end position="852"/>
    </location>
</feature>
<feature type="compositionally biased region" description="Polar residues" evidence="1">
    <location>
        <begin position="748"/>
        <end position="778"/>
    </location>
</feature>